<evidence type="ECO:0000313" key="3">
    <source>
        <dbReference type="Proteomes" id="UP000177501"/>
    </source>
</evidence>
<organism evidence="2 3">
    <name type="scientific">Candidatus Woesebacteria bacterium RIFCSPLOWO2_01_FULL_37_19</name>
    <dbReference type="NCBI Taxonomy" id="1802514"/>
    <lineage>
        <taxon>Bacteria</taxon>
        <taxon>Candidatus Woeseibacteriota</taxon>
    </lineage>
</organism>
<comment type="caution">
    <text evidence="2">The sequence shown here is derived from an EMBL/GenBank/DDBJ whole genome shotgun (WGS) entry which is preliminary data.</text>
</comment>
<feature type="transmembrane region" description="Helical" evidence="1">
    <location>
        <begin position="101"/>
        <end position="126"/>
    </location>
</feature>
<keyword evidence="1" id="KW-0472">Membrane</keyword>
<dbReference type="EMBL" id="MGHA01000031">
    <property type="protein sequence ID" value="OGM59535.1"/>
    <property type="molecule type" value="Genomic_DNA"/>
</dbReference>
<gene>
    <name evidence="2" type="ORF">A2955_01185</name>
</gene>
<protein>
    <submittedName>
        <fullName evidence="2">Uncharacterized protein</fullName>
    </submittedName>
</protein>
<feature type="transmembrane region" description="Helical" evidence="1">
    <location>
        <begin position="20"/>
        <end position="40"/>
    </location>
</feature>
<feature type="transmembrane region" description="Helical" evidence="1">
    <location>
        <begin position="138"/>
        <end position="155"/>
    </location>
</feature>
<evidence type="ECO:0000256" key="1">
    <source>
        <dbReference type="SAM" id="Phobius"/>
    </source>
</evidence>
<evidence type="ECO:0000313" key="2">
    <source>
        <dbReference type="EMBL" id="OGM59535.1"/>
    </source>
</evidence>
<proteinExistence type="predicted"/>
<reference evidence="2 3" key="1">
    <citation type="journal article" date="2016" name="Nat. Commun.">
        <title>Thousands of microbial genomes shed light on interconnected biogeochemical processes in an aquifer system.</title>
        <authorList>
            <person name="Anantharaman K."/>
            <person name="Brown C.T."/>
            <person name="Hug L.A."/>
            <person name="Sharon I."/>
            <person name="Castelle C.J."/>
            <person name="Probst A.J."/>
            <person name="Thomas B.C."/>
            <person name="Singh A."/>
            <person name="Wilkins M.J."/>
            <person name="Karaoz U."/>
            <person name="Brodie E.L."/>
            <person name="Williams K.H."/>
            <person name="Hubbard S.S."/>
            <person name="Banfield J.F."/>
        </authorList>
    </citation>
    <scope>NUCLEOTIDE SEQUENCE [LARGE SCALE GENOMIC DNA]</scope>
</reference>
<dbReference type="AlphaFoldDB" id="A0A1F8B7Y2"/>
<dbReference type="Proteomes" id="UP000177501">
    <property type="component" value="Unassembled WGS sequence"/>
</dbReference>
<accession>A0A1F8B7Y2</accession>
<feature type="transmembrane region" description="Helical" evidence="1">
    <location>
        <begin position="60"/>
        <end position="80"/>
    </location>
</feature>
<keyword evidence="1" id="KW-1133">Transmembrane helix</keyword>
<dbReference type="STRING" id="1802514.A2955_01185"/>
<keyword evidence="1" id="KW-0812">Transmembrane</keyword>
<name>A0A1F8B7Y2_9BACT</name>
<sequence length="172" mass="19258">MYYIQLVILAVKNVFKEKSLLIFFGILNLVVLWFFIYIPVKKVPGNTFVFQISIFTLKDWFLLIVLSALTSLSLTMNGFIIRRELKNSLQPQTVGRGSFGALTGVLGSIFGPTASCASCVGSIFGFLGVGGVLLLLKYRHIILLFSILLMFVTLYHSSKRVLGICNIEIRKR</sequence>